<reference evidence="3" key="1">
    <citation type="journal article" date="2014" name="Science">
        <title>Ancient hybridizations among the ancestral genomes of bread wheat.</title>
        <authorList>
            <consortium name="International Wheat Genome Sequencing Consortium,"/>
            <person name="Marcussen T."/>
            <person name="Sandve S.R."/>
            <person name="Heier L."/>
            <person name="Spannagl M."/>
            <person name="Pfeifer M."/>
            <person name="Jakobsen K.S."/>
            <person name="Wulff B.B."/>
            <person name="Steuernagel B."/>
            <person name="Mayer K.F."/>
            <person name="Olsen O.A."/>
        </authorList>
    </citation>
    <scope>NUCLEOTIDE SEQUENCE [LARGE SCALE GENOMIC DNA]</scope>
    <source>
        <strain evidence="3">cv. AL8/78</strain>
    </source>
</reference>
<dbReference type="Gramene" id="AET1Gv20781100.6">
    <property type="protein sequence ID" value="AET1Gv20781100.6"/>
    <property type="gene ID" value="AET1Gv20781100"/>
</dbReference>
<reference evidence="2" key="4">
    <citation type="submission" date="2019-03" db="UniProtKB">
        <authorList>
            <consortium name="EnsemblPlants"/>
        </authorList>
    </citation>
    <scope>IDENTIFICATION</scope>
</reference>
<evidence type="ECO:0000313" key="3">
    <source>
        <dbReference type="Proteomes" id="UP000015105"/>
    </source>
</evidence>
<accession>A0A452ZHF6</accession>
<dbReference type="EnsemblPlants" id="AET1Gv20781100.6">
    <property type="protein sequence ID" value="AET1Gv20781100.6"/>
    <property type="gene ID" value="AET1Gv20781100"/>
</dbReference>
<reference evidence="2" key="5">
    <citation type="journal article" date="2021" name="G3 (Bethesda)">
        <title>Aegilops tauschii genome assembly Aet v5.0 features greater sequence contiguity and improved annotation.</title>
        <authorList>
            <person name="Wang L."/>
            <person name="Zhu T."/>
            <person name="Rodriguez J.C."/>
            <person name="Deal K.R."/>
            <person name="Dubcovsky J."/>
            <person name="McGuire P.E."/>
            <person name="Lux T."/>
            <person name="Spannagl M."/>
            <person name="Mayer K.F.X."/>
            <person name="Baldrich P."/>
            <person name="Meyers B.C."/>
            <person name="Huo N."/>
            <person name="Gu Y.Q."/>
            <person name="Zhou H."/>
            <person name="Devos K.M."/>
            <person name="Bennetzen J.L."/>
            <person name="Unver T."/>
            <person name="Budak H."/>
            <person name="Gulick P.J."/>
            <person name="Galiba G."/>
            <person name="Kalapos B."/>
            <person name="Nelson D.R."/>
            <person name="Li P."/>
            <person name="You F.M."/>
            <person name="Luo M.C."/>
            <person name="Dvorak J."/>
        </authorList>
    </citation>
    <scope>NUCLEOTIDE SEQUENCE [LARGE SCALE GENOMIC DNA]</scope>
    <source>
        <strain evidence="2">cv. AL8/78</strain>
    </source>
</reference>
<protein>
    <submittedName>
        <fullName evidence="2">Uncharacterized protein</fullName>
    </submittedName>
</protein>
<keyword evidence="1" id="KW-1133">Transmembrane helix</keyword>
<reference evidence="3" key="2">
    <citation type="journal article" date="2017" name="Nat. Plants">
        <title>The Aegilops tauschii genome reveals multiple impacts of transposons.</title>
        <authorList>
            <person name="Zhao G."/>
            <person name="Zou C."/>
            <person name="Li K."/>
            <person name="Wang K."/>
            <person name="Li T."/>
            <person name="Gao L."/>
            <person name="Zhang X."/>
            <person name="Wang H."/>
            <person name="Yang Z."/>
            <person name="Liu X."/>
            <person name="Jiang W."/>
            <person name="Mao L."/>
            <person name="Kong X."/>
            <person name="Jiao Y."/>
            <person name="Jia J."/>
        </authorList>
    </citation>
    <scope>NUCLEOTIDE SEQUENCE [LARGE SCALE GENOMIC DNA]</scope>
    <source>
        <strain evidence="3">cv. AL8/78</strain>
    </source>
</reference>
<keyword evidence="1" id="KW-0812">Transmembrane</keyword>
<reference evidence="2" key="3">
    <citation type="journal article" date="2017" name="Nature">
        <title>Genome sequence of the progenitor of the wheat D genome Aegilops tauschii.</title>
        <authorList>
            <person name="Luo M.C."/>
            <person name="Gu Y.Q."/>
            <person name="Puiu D."/>
            <person name="Wang H."/>
            <person name="Twardziok S.O."/>
            <person name="Deal K.R."/>
            <person name="Huo N."/>
            <person name="Zhu T."/>
            <person name="Wang L."/>
            <person name="Wang Y."/>
            <person name="McGuire P.E."/>
            <person name="Liu S."/>
            <person name="Long H."/>
            <person name="Ramasamy R.K."/>
            <person name="Rodriguez J.C."/>
            <person name="Van S.L."/>
            <person name="Yuan L."/>
            <person name="Wang Z."/>
            <person name="Xia Z."/>
            <person name="Xiao L."/>
            <person name="Anderson O.D."/>
            <person name="Ouyang S."/>
            <person name="Liang Y."/>
            <person name="Zimin A.V."/>
            <person name="Pertea G."/>
            <person name="Qi P."/>
            <person name="Bennetzen J.L."/>
            <person name="Dai X."/>
            <person name="Dawson M.W."/>
            <person name="Muller H.G."/>
            <person name="Kugler K."/>
            <person name="Rivarola-Duarte L."/>
            <person name="Spannagl M."/>
            <person name="Mayer K.F.X."/>
            <person name="Lu F.H."/>
            <person name="Bevan M.W."/>
            <person name="Leroy P."/>
            <person name="Li P."/>
            <person name="You F.M."/>
            <person name="Sun Q."/>
            <person name="Liu Z."/>
            <person name="Lyons E."/>
            <person name="Wicker T."/>
            <person name="Salzberg S.L."/>
            <person name="Devos K.M."/>
            <person name="Dvorak J."/>
        </authorList>
    </citation>
    <scope>NUCLEOTIDE SEQUENCE [LARGE SCALE GENOMIC DNA]</scope>
    <source>
        <strain evidence="2">cv. AL8/78</strain>
    </source>
</reference>
<evidence type="ECO:0000313" key="2">
    <source>
        <dbReference type="EnsemblPlants" id="AET1Gv20781100.6"/>
    </source>
</evidence>
<proteinExistence type="predicted"/>
<keyword evidence="3" id="KW-1185">Reference proteome</keyword>
<dbReference type="Proteomes" id="UP000015105">
    <property type="component" value="Chromosome 1D"/>
</dbReference>
<sequence>MLYNSATMLMLIDLRDDQQFFVDHPGAVPISTAQVLGSFICFFFLRK</sequence>
<evidence type="ECO:0000256" key="1">
    <source>
        <dbReference type="SAM" id="Phobius"/>
    </source>
</evidence>
<keyword evidence="1" id="KW-0472">Membrane</keyword>
<dbReference type="AlphaFoldDB" id="A0A452ZHF6"/>
<feature type="transmembrane region" description="Helical" evidence="1">
    <location>
        <begin position="26"/>
        <end position="45"/>
    </location>
</feature>
<organism evidence="2 3">
    <name type="scientific">Aegilops tauschii subsp. strangulata</name>
    <name type="common">Goatgrass</name>
    <dbReference type="NCBI Taxonomy" id="200361"/>
    <lineage>
        <taxon>Eukaryota</taxon>
        <taxon>Viridiplantae</taxon>
        <taxon>Streptophyta</taxon>
        <taxon>Embryophyta</taxon>
        <taxon>Tracheophyta</taxon>
        <taxon>Spermatophyta</taxon>
        <taxon>Magnoliopsida</taxon>
        <taxon>Liliopsida</taxon>
        <taxon>Poales</taxon>
        <taxon>Poaceae</taxon>
        <taxon>BOP clade</taxon>
        <taxon>Pooideae</taxon>
        <taxon>Triticodae</taxon>
        <taxon>Triticeae</taxon>
        <taxon>Triticinae</taxon>
        <taxon>Aegilops</taxon>
    </lineage>
</organism>
<name>A0A452ZHF6_AEGTS</name>